<sequence>MIDYCVFSLCCWFYSVSTEMGFSSSLRAHCKFSHDTDSEHNKAVLKAHENYGFNDDGLKVLLLQNDHSLLPEVRELEDEFANNEQNSYSTSISSIWCNLPVTF</sequence>
<dbReference type="InterPro" id="IPR051712">
    <property type="entry name" value="ARTD-AVP"/>
</dbReference>
<reference evidence="1" key="1">
    <citation type="submission" date="2016-05" db="EMBL/GenBank/DDBJ databases">
        <title>WGS assembly of Xenopus laevis.</title>
        <authorList>
            <person name="Session A."/>
            <person name="Uno Y."/>
            <person name="Kwon T."/>
            <person name="Chapman J."/>
            <person name="Toyoda A."/>
            <person name="Takahashi S."/>
            <person name="Fukui A."/>
            <person name="Hikosaka A."/>
            <person name="Putnam N."/>
            <person name="Stites J."/>
            <person name="Van Heeringen S."/>
            <person name="Quigley I."/>
            <person name="Heinz S."/>
            <person name="Hellsten U."/>
            <person name="Lyons J."/>
            <person name="Suzuki A."/>
            <person name="Kondo M."/>
            <person name="Ogino H."/>
            <person name="Ochi H."/>
            <person name="Bogdanovic O."/>
            <person name="Lister R."/>
            <person name="Georgiou G."/>
            <person name="Paranjpe S."/>
            <person name="Van Kruijsbergen I."/>
            <person name="Mozaffari S."/>
            <person name="Shu S."/>
            <person name="Schmutz J."/>
            <person name="Jenkins J."/>
            <person name="Grimwood J."/>
            <person name="Carlson J."/>
            <person name="Mitros T."/>
            <person name="Simakov O."/>
            <person name="Heald R."/>
            <person name="Miller K."/>
            <person name="Haudenschild C."/>
            <person name="Kuroki Y."/>
            <person name="Tanaka T."/>
            <person name="Michiue T."/>
            <person name="Watanabe M."/>
            <person name="Kinoshita T."/>
            <person name="Ohta Y."/>
            <person name="Mawaribuchi S."/>
            <person name="Suzuki Y."/>
            <person name="Haramoto Y."/>
            <person name="Yamamoto T."/>
            <person name="Takagi C."/>
            <person name="Kitzman J."/>
            <person name="Shendure J."/>
            <person name="Nakayama T."/>
            <person name="Izutsu Y."/>
            <person name="Robert J."/>
            <person name="Dichmann D."/>
            <person name="Flajnik M."/>
            <person name="Houston D."/>
            <person name="Marcotte E."/>
            <person name="Wallingford J."/>
            <person name="Ito Y."/>
            <person name="Asashima M."/>
            <person name="Ueno N."/>
            <person name="Matsuda Y."/>
            <person name="Jan Veenstra G."/>
            <person name="Fujiyama A."/>
            <person name="Harland R."/>
            <person name="Taira M."/>
            <person name="Rokhsar D.S."/>
        </authorList>
    </citation>
    <scope>NUCLEOTIDE SEQUENCE</scope>
    <source>
        <strain evidence="1">J</strain>
        <tissue evidence="1">Blood</tissue>
    </source>
</reference>
<accession>A0A974GYM7</accession>
<dbReference type="EMBL" id="KV477412">
    <property type="protein sequence ID" value="OCT55684.1"/>
    <property type="molecule type" value="Genomic_DNA"/>
</dbReference>
<dbReference type="GO" id="GO:1990404">
    <property type="term" value="F:NAD+-protein mono-ADP-ribosyltransferase activity"/>
    <property type="evidence" value="ECO:0007669"/>
    <property type="project" value="TreeGrafter"/>
</dbReference>
<dbReference type="Proteomes" id="UP000694892">
    <property type="component" value="Unassembled WGS sequence"/>
</dbReference>
<name>A0A974GYM7_XENLA</name>
<dbReference type="PANTHER" id="PTHR45740">
    <property type="entry name" value="POLY [ADP-RIBOSE] POLYMERASE"/>
    <property type="match status" value="1"/>
</dbReference>
<organism evidence="1">
    <name type="scientific">Xenopus laevis</name>
    <name type="common">African clawed frog</name>
    <dbReference type="NCBI Taxonomy" id="8355"/>
    <lineage>
        <taxon>Eukaryota</taxon>
        <taxon>Metazoa</taxon>
        <taxon>Chordata</taxon>
        <taxon>Craniata</taxon>
        <taxon>Vertebrata</taxon>
        <taxon>Euteleostomi</taxon>
        <taxon>Amphibia</taxon>
        <taxon>Batrachia</taxon>
        <taxon>Anura</taxon>
        <taxon>Pipoidea</taxon>
        <taxon>Pipidae</taxon>
        <taxon>Xenopodinae</taxon>
        <taxon>Xenopus</taxon>
        <taxon>Xenopus</taxon>
    </lineage>
</organism>
<evidence type="ECO:0000313" key="1">
    <source>
        <dbReference type="EMBL" id="OCT55684.1"/>
    </source>
</evidence>
<proteinExistence type="predicted"/>
<gene>
    <name evidence="1" type="ORF">XELAEV_18000127mg</name>
</gene>
<dbReference type="GO" id="GO:0005634">
    <property type="term" value="C:nucleus"/>
    <property type="evidence" value="ECO:0007669"/>
    <property type="project" value="TreeGrafter"/>
</dbReference>
<dbReference type="AlphaFoldDB" id="A0A974GYM7"/>
<protein>
    <submittedName>
        <fullName evidence="1">Uncharacterized protein</fullName>
    </submittedName>
</protein>
<dbReference type="GO" id="GO:0003950">
    <property type="term" value="F:NAD+ poly-ADP-ribosyltransferase activity"/>
    <property type="evidence" value="ECO:0007669"/>
    <property type="project" value="TreeGrafter"/>
</dbReference>
<dbReference type="PANTHER" id="PTHR45740:SF20">
    <property type="entry name" value="POLY [ADP-RIBOSE] POLYMERASE"/>
    <property type="match status" value="1"/>
</dbReference>